<accession>A0A9D4DK84</accession>
<dbReference type="EMBL" id="JAIWYP010000010">
    <property type="protein sequence ID" value="KAH3750271.1"/>
    <property type="molecule type" value="Genomic_DNA"/>
</dbReference>
<dbReference type="EMBL" id="JAIWYP010000010">
    <property type="protein sequence ID" value="KAH3750189.1"/>
    <property type="molecule type" value="Genomic_DNA"/>
</dbReference>
<dbReference type="EMBL" id="JAIWYP010000010">
    <property type="protein sequence ID" value="KAH3750177.1"/>
    <property type="molecule type" value="Genomic_DNA"/>
</dbReference>
<sequence length="76" mass="8141">MLLPMLLKVKRLSDGQIICVTLEHGAGGLIVGHMVSVQLGDLRELGLTYVTLVAALCNTMLCCEIHGCTVKYKAAL</sequence>
<name>A0A9D4DK84_DREPO</name>
<organism evidence="3 4">
    <name type="scientific">Dreissena polymorpha</name>
    <name type="common">Zebra mussel</name>
    <name type="synonym">Mytilus polymorpha</name>
    <dbReference type="NCBI Taxonomy" id="45954"/>
    <lineage>
        <taxon>Eukaryota</taxon>
        <taxon>Metazoa</taxon>
        <taxon>Spiralia</taxon>
        <taxon>Lophotrochozoa</taxon>
        <taxon>Mollusca</taxon>
        <taxon>Bivalvia</taxon>
        <taxon>Autobranchia</taxon>
        <taxon>Heteroconchia</taxon>
        <taxon>Euheterodonta</taxon>
        <taxon>Imparidentia</taxon>
        <taxon>Neoheterodontei</taxon>
        <taxon>Myida</taxon>
        <taxon>Dreissenoidea</taxon>
        <taxon>Dreissenidae</taxon>
        <taxon>Dreissena</taxon>
    </lineage>
</organism>
<evidence type="ECO:0000313" key="3">
    <source>
        <dbReference type="EMBL" id="KAH3750271.1"/>
    </source>
</evidence>
<reference evidence="3" key="2">
    <citation type="submission" date="2020-11" db="EMBL/GenBank/DDBJ databases">
        <authorList>
            <person name="McCartney M.A."/>
            <person name="Auch B."/>
            <person name="Kono T."/>
            <person name="Mallez S."/>
            <person name="Becker A."/>
            <person name="Gohl D.M."/>
            <person name="Silverstein K.A.T."/>
            <person name="Koren S."/>
            <person name="Bechman K.B."/>
            <person name="Herman A."/>
            <person name="Abrahante J.E."/>
            <person name="Garbe J."/>
        </authorList>
    </citation>
    <scope>NUCLEOTIDE SEQUENCE</scope>
    <source>
        <strain evidence="3">Duluth1</strain>
        <tissue evidence="3">Whole animal</tissue>
    </source>
</reference>
<dbReference type="Proteomes" id="UP000828390">
    <property type="component" value="Unassembled WGS sequence"/>
</dbReference>
<proteinExistence type="predicted"/>
<evidence type="ECO:0000313" key="4">
    <source>
        <dbReference type="Proteomes" id="UP000828390"/>
    </source>
</evidence>
<protein>
    <submittedName>
        <fullName evidence="3">Uncharacterized protein</fullName>
    </submittedName>
</protein>
<keyword evidence="4" id="KW-1185">Reference proteome</keyword>
<reference evidence="3" key="1">
    <citation type="journal article" date="2019" name="bioRxiv">
        <title>The Genome of the Zebra Mussel, Dreissena polymorpha: A Resource for Invasive Species Research.</title>
        <authorList>
            <person name="McCartney M.A."/>
            <person name="Auch B."/>
            <person name="Kono T."/>
            <person name="Mallez S."/>
            <person name="Zhang Y."/>
            <person name="Obille A."/>
            <person name="Becker A."/>
            <person name="Abrahante J.E."/>
            <person name="Garbe J."/>
            <person name="Badalamenti J.P."/>
            <person name="Herman A."/>
            <person name="Mangelson H."/>
            <person name="Liachko I."/>
            <person name="Sullivan S."/>
            <person name="Sone E.D."/>
            <person name="Koren S."/>
            <person name="Silverstein K.A.T."/>
            <person name="Beckman K.B."/>
            <person name="Gohl D.M."/>
        </authorList>
    </citation>
    <scope>NUCLEOTIDE SEQUENCE</scope>
    <source>
        <strain evidence="3">Duluth1</strain>
        <tissue evidence="3">Whole animal</tissue>
    </source>
</reference>
<evidence type="ECO:0000313" key="1">
    <source>
        <dbReference type="EMBL" id="KAH3750177.1"/>
    </source>
</evidence>
<dbReference type="AlphaFoldDB" id="A0A9D4DK84"/>
<comment type="caution">
    <text evidence="3">The sequence shown here is derived from an EMBL/GenBank/DDBJ whole genome shotgun (WGS) entry which is preliminary data.</text>
</comment>
<gene>
    <name evidence="1" type="ORF">DPMN_184696</name>
    <name evidence="2" type="ORF">DPMN_184708</name>
    <name evidence="3" type="ORF">DPMN_184791</name>
</gene>
<evidence type="ECO:0000313" key="2">
    <source>
        <dbReference type="EMBL" id="KAH3750189.1"/>
    </source>
</evidence>